<keyword evidence="7" id="KW-0813">Transport</keyword>
<protein>
    <recommendedName>
        <fullName evidence="11">Biopolymer transporter ExbD</fullName>
    </recommendedName>
</protein>
<comment type="caution">
    <text evidence="9">The sequence shown here is derived from an EMBL/GenBank/DDBJ whole genome shotgun (WGS) entry which is preliminary data.</text>
</comment>
<organism evidence="9 10">
    <name type="scientific">Candidatus Danuiimicrobium aquiferis</name>
    <dbReference type="NCBI Taxonomy" id="1801832"/>
    <lineage>
        <taxon>Bacteria</taxon>
        <taxon>Pseudomonadati</taxon>
        <taxon>Candidatus Omnitrophota</taxon>
        <taxon>Candidatus Danuiimicrobium</taxon>
    </lineage>
</organism>
<keyword evidence="3" id="KW-1003">Cell membrane</keyword>
<evidence type="ECO:0000313" key="9">
    <source>
        <dbReference type="EMBL" id="OGW99269.1"/>
    </source>
</evidence>
<evidence type="ECO:0000313" key="10">
    <source>
        <dbReference type="Proteomes" id="UP000178187"/>
    </source>
</evidence>
<evidence type="ECO:0000256" key="6">
    <source>
        <dbReference type="ARBA" id="ARBA00023136"/>
    </source>
</evidence>
<dbReference type="PANTHER" id="PTHR30558:SF3">
    <property type="entry name" value="BIOPOLYMER TRANSPORT PROTEIN EXBD-RELATED"/>
    <property type="match status" value="1"/>
</dbReference>
<dbReference type="GO" id="GO:0015031">
    <property type="term" value="P:protein transport"/>
    <property type="evidence" value="ECO:0007669"/>
    <property type="project" value="UniProtKB-KW"/>
</dbReference>
<evidence type="ECO:0000256" key="5">
    <source>
        <dbReference type="ARBA" id="ARBA00022989"/>
    </source>
</evidence>
<feature type="transmembrane region" description="Helical" evidence="8">
    <location>
        <begin position="21"/>
        <end position="40"/>
    </location>
</feature>
<dbReference type="Pfam" id="PF02472">
    <property type="entry name" value="ExbD"/>
    <property type="match status" value="1"/>
</dbReference>
<evidence type="ECO:0000256" key="7">
    <source>
        <dbReference type="RuleBase" id="RU003879"/>
    </source>
</evidence>
<evidence type="ECO:0000256" key="3">
    <source>
        <dbReference type="ARBA" id="ARBA00022475"/>
    </source>
</evidence>
<keyword evidence="5 8" id="KW-1133">Transmembrane helix</keyword>
<dbReference type="AlphaFoldDB" id="A0A1G1L314"/>
<evidence type="ECO:0000256" key="1">
    <source>
        <dbReference type="ARBA" id="ARBA00004162"/>
    </source>
</evidence>
<proteinExistence type="inferred from homology"/>
<keyword evidence="7" id="KW-0653">Protein transport</keyword>
<accession>A0A1G1L314</accession>
<dbReference type="InterPro" id="IPR003400">
    <property type="entry name" value="ExbD"/>
</dbReference>
<gene>
    <name evidence="9" type="ORF">A3G33_03605</name>
</gene>
<name>A0A1G1L314_9BACT</name>
<dbReference type="GO" id="GO:0022857">
    <property type="term" value="F:transmembrane transporter activity"/>
    <property type="evidence" value="ECO:0007669"/>
    <property type="project" value="InterPro"/>
</dbReference>
<evidence type="ECO:0000256" key="8">
    <source>
        <dbReference type="SAM" id="Phobius"/>
    </source>
</evidence>
<sequence>MEFIRSKKTALTIDMAPMIDIVFQLLIFFMLSSSFLAPSLKLTLPKAIQHDGRESELVVVSADKTGNIYINTQKVPKEELKFQLENRFAKDEKKAVHLRGDAEMPYKFFVEIMDIARRAGAQQINIVHEGDPSQAVSSQGSGGGHNP</sequence>
<dbReference type="PANTHER" id="PTHR30558">
    <property type="entry name" value="EXBD MEMBRANE COMPONENT OF PMF-DRIVEN MACROMOLECULE IMPORT SYSTEM"/>
    <property type="match status" value="1"/>
</dbReference>
<keyword evidence="4 7" id="KW-0812">Transmembrane</keyword>
<dbReference type="EMBL" id="MHFR01000011">
    <property type="protein sequence ID" value="OGW99269.1"/>
    <property type="molecule type" value="Genomic_DNA"/>
</dbReference>
<dbReference type="GO" id="GO:0005886">
    <property type="term" value="C:plasma membrane"/>
    <property type="evidence" value="ECO:0007669"/>
    <property type="project" value="UniProtKB-SubCell"/>
</dbReference>
<dbReference type="Proteomes" id="UP000178187">
    <property type="component" value="Unassembled WGS sequence"/>
</dbReference>
<evidence type="ECO:0000256" key="2">
    <source>
        <dbReference type="ARBA" id="ARBA00005811"/>
    </source>
</evidence>
<keyword evidence="6 8" id="KW-0472">Membrane</keyword>
<reference evidence="9 10" key="1">
    <citation type="journal article" date="2016" name="Nat. Commun.">
        <title>Thousands of microbial genomes shed light on interconnected biogeochemical processes in an aquifer system.</title>
        <authorList>
            <person name="Anantharaman K."/>
            <person name="Brown C.T."/>
            <person name="Hug L.A."/>
            <person name="Sharon I."/>
            <person name="Castelle C.J."/>
            <person name="Probst A.J."/>
            <person name="Thomas B.C."/>
            <person name="Singh A."/>
            <person name="Wilkins M.J."/>
            <person name="Karaoz U."/>
            <person name="Brodie E.L."/>
            <person name="Williams K.H."/>
            <person name="Hubbard S.S."/>
            <person name="Banfield J.F."/>
        </authorList>
    </citation>
    <scope>NUCLEOTIDE SEQUENCE [LARGE SCALE GENOMIC DNA]</scope>
</reference>
<comment type="similarity">
    <text evidence="2 7">Belongs to the ExbD/TolR family.</text>
</comment>
<evidence type="ECO:0000256" key="4">
    <source>
        <dbReference type="ARBA" id="ARBA00022692"/>
    </source>
</evidence>
<evidence type="ECO:0008006" key="11">
    <source>
        <dbReference type="Google" id="ProtNLM"/>
    </source>
</evidence>
<comment type="subcellular location">
    <subcellularLocation>
        <location evidence="1">Cell membrane</location>
        <topology evidence="1">Single-pass membrane protein</topology>
    </subcellularLocation>
    <subcellularLocation>
        <location evidence="7">Cell membrane</location>
        <topology evidence="7">Single-pass type II membrane protein</topology>
    </subcellularLocation>
</comment>
<dbReference type="Gene3D" id="3.30.420.270">
    <property type="match status" value="1"/>
</dbReference>